<evidence type="ECO:0000256" key="2">
    <source>
        <dbReference type="SAM" id="Phobius"/>
    </source>
</evidence>
<keyword evidence="2" id="KW-0472">Membrane</keyword>
<evidence type="ECO:0000256" key="1">
    <source>
        <dbReference type="SAM" id="MobiDB-lite"/>
    </source>
</evidence>
<keyword evidence="4" id="KW-1185">Reference proteome</keyword>
<feature type="compositionally biased region" description="Basic and acidic residues" evidence="1">
    <location>
        <begin position="84"/>
        <end position="97"/>
    </location>
</feature>
<sequence>MQKGFNKLTEGIAWLQIVASPTLIGVVLGILAGLAGNGGLGIVIGVTGLIIGVLWATRVSKKEGAVRFISRAMATPELDGEESDIQKKSIENNTAEK</sequence>
<feature type="transmembrane region" description="Helical" evidence="2">
    <location>
        <begin position="38"/>
        <end position="57"/>
    </location>
</feature>
<gene>
    <name evidence="3" type="ORF">FO442_02050</name>
</gene>
<evidence type="ECO:0000313" key="4">
    <source>
        <dbReference type="Proteomes" id="UP000316008"/>
    </source>
</evidence>
<dbReference type="AlphaFoldDB" id="A0A556N6Y3"/>
<dbReference type="EMBL" id="VLPL01000001">
    <property type="protein sequence ID" value="TSJ47937.1"/>
    <property type="molecule type" value="Genomic_DNA"/>
</dbReference>
<proteinExistence type="predicted"/>
<feature type="region of interest" description="Disordered" evidence="1">
    <location>
        <begin position="78"/>
        <end position="97"/>
    </location>
</feature>
<evidence type="ECO:0000313" key="3">
    <source>
        <dbReference type="EMBL" id="TSJ47937.1"/>
    </source>
</evidence>
<name>A0A556N6Y3_9FLAO</name>
<comment type="caution">
    <text evidence="3">The sequence shown here is derived from an EMBL/GenBank/DDBJ whole genome shotgun (WGS) entry which is preliminary data.</text>
</comment>
<protein>
    <submittedName>
        <fullName evidence="3">Uncharacterized protein</fullName>
    </submittedName>
</protein>
<keyword evidence="2" id="KW-1133">Transmembrane helix</keyword>
<dbReference type="Proteomes" id="UP000316008">
    <property type="component" value="Unassembled WGS sequence"/>
</dbReference>
<organism evidence="3 4">
    <name type="scientific">Fluviicola chungangensis</name>
    <dbReference type="NCBI Taxonomy" id="2597671"/>
    <lineage>
        <taxon>Bacteria</taxon>
        <taxon>Pseudomonadati</taxon>
        <taxon>Bacteroidota</taxon>
        <taxon>Flavobacteriia</taxon>
        <taxon>Flavobacteriales</taxon>
        <taxon>Crocinitomicaceae</taxon>
        <taxon>Fluviicola</taxon>
    </lineage>
</organism>
<accession>A0A556N6Y3</accession>
<keyword evidence="2" id="KW-0812">Transmembrane</keyword>
<reference evidence="3 4" key="1">
    <citation type="submission" date="2019-07" db="EMBL/GenBank/DDBJ databases">
        <authorList>
            <person name="Huq M.A."/>
        </authorList>
    </citation>
    <scope>NUCLEOTIDE SEQUENCE [LARGE SCALE GENOMIC DNA]</scope>
    <source>
        <strain evidence="3 4">MAH-3</strain>
    </source>
</reference>
<dbReference type="OrthoDB" id="1263284at2"/>
<feature type="transmembrane region" description="Helical" evidence="2">
    <location>
        <begin position="12"/>
        <end position="32"/>
    </location>
</feature>
<dbReference type="RefSeq" id="WP_144331472.1">
    <property type="nucleotide sequence ID" value="NZ_VLPL01000001.1"/>
</dbReference>